<gene>
    <name evidence="2" type="primary">LOC115214353</name>
</gene>
<reference evidence="2" key="1">
    <citation type="submission" date="2025-08" db="UniProtKB">
        <authorList>
            <consortium name="RefSeq"/>
        </authorList>
    </citation>
    <scope>IDENTIFICATION</scope>
</reference>
<sequence length="249" mass="28122">MEEIVNYPEVHEKLMKLSCYSRKTFIDVLHKICEEESNDMMGILDQSRNEIHDMASSIQKEQKAFKETLHQLKTERANSERNESRMSTASCLDGVENGGRSRKKNKKNSDSRPSSVCSLPAASTTQITIEQEKETVFRNLDSAGAKLDNERKRQAARVEELKSRTRQNQKDNAHKAKELIEEANNLSKVLDKCKIEQQEKVKEIVENKRKKFTDSTAGAQTIFVVSGDNPTGGNNNNPGNHGVPEIGKF</sequence>
<dbReference type="AlphaFoldDB" id="A0A6P7SMY3"/>
<evidence type="ECO:0000313" key="1">
    <source>
        <dbReference type="Proteomes" id="UP000515154"/>
    </source>
</evidence>
<dbReference type="KEGG" id="osn:115214353"/>
<dbReference type="Proteomes" id="UP000515154">
    <property type="component" value="Linkage group LG7"/>
</dbReference>
<name>A0A6P7SMY3_9MOLL</name>
<protein>
    <submittedName>
        <fullName evidence="2">Uncharacterized protein LOC115214353</fullName>
    </submittedName>
</protein>
<organism evidence="1 2">
    <name type="scientific">Octopus sinensis</name>
    <name type="common">East Asian common octopus</name>
    <dbReference type="NCBI Taxonomy" id="2607531"/>
    <lineage>
        <taxon>Eukaryota</taxon>
        <taxon>Metazoa</taxon>
        <taxon>Spiralia</taxon>
        <taxon>Lophotrochozoa</taxon>
        <taxon>Mollusca</taxon>
        <taxon>Cephalopoda</taxon>
        <taxon>Coleoidea</taxon>
        <taxon>Octopodiformes</taxon>
        <taxon>Octopoda</taxon>
        <taxon>Incirrata</taxon>
        <taxon>Octopodidae</taxon>
        <taxon>Octopus</taxon>
    </lineage>
</organism>
<dbReference type="RefSeq" id="XP_029639408.1">
    <property type="nucleotide sequence ID" value="XM_029783548.2"/>
</dbReference>
<accession>A0A6P7SMY3</accession>
<keyword evidence="1" id="KW-1185">Reference proteome</keyword>
<evidence type="ECO:0000313" key="2">
    <source>
        <dbReference type="RefSeq" id="XP_029639408.1"/>
    </source>
</evidence>
<proteinExistence type="predicted"/>